<evidence type="ECO:0000256" key="2">
    <source>
        <dbReference type="SAM" id="Phobius"/>
    </source>
</evidence>
<proteinExistence type="predicted"/>
<reference evidence="3 4" key="1">
    <citation type="journal article" date="2019" name="Int. J. Syst. Evol. Microbiol.">
        <title>The Global Catalogue of Microorganisms (GCM) 10K type strain sequencing project: providing services to taxonomists for standard genome sequencing and annotation.</title>
        <authorList>
            <consortium name="The Broad Institute Genomics Platform"/>
            <consortium name="The Broad Institute Genome Sequencing Center for Infectious Disease"/>
            <person name="Wu L."/>
            <person name="Ma J."/>
        </authorList>
    </citation>
    <scope>NUCLEOTIDE SEQUENCE [LARGE SCALE GENOMIC DNA]</scope>
    <source>
        <strain evidence="3 4">JCM 17504</strain>
    </source>
</reference>
<keyword evidence="2" id="KW-0472">Membrane</keyword>
<feature type="transmembrane region" description="Helical" evidence="2">
    <location>
        <begin position="24"/>
        <end position="47"/>
    </location>
</feature>
<comment type="caution">
    <text evidence="3">The sequence shown here is derived from an EMBL/GenBank/DDBJ whole genome shotgun (WGS) entry which is preliminary data.</text>
</comment>
<dbReference type="RefSeq" id="WP_227774470.1">
    <property type="nucleotide sequence ID" value="NZ_BAABKX010000015.1"/>
</dbReference>
<organism evidence="3 4">
    <name type="scientific">Haladaptatus pallidirubidus</name>
    <dbReference type="NCBI Taxonomy" id="1008152"/>
    <lineage>
        <taxon>Archaea</taxon>
        <taxon>Methanobacteriati</taxon>
        <taxon>Methanobacteriota</taxon>
        <taxon>Stenosarchaea group</taxon>
        <taxon>Halobacteria</taxon>
        <taxon>Halobacteriales</taxon>
        <taxon>Haladaptataceae</taxon>
        <taxon>Haladaptatus</taxon>
    </lineage>
</organism>
<dbReference type="AlphaFoldDB" id="A0AAV3UKE0"/>
<keyword evidence="2" id="KW-1133">Transmembrane helix</keyword>
<dbReference type="GeneID" id="68614641"/>
<keyword evidence="4" id="KW-1185">Reference proteome</keyword>
<dbReference type="EMBL" id="BAABKX010000015">
    <property type="protein sequence ID" value="GAA5055392.1"/>
    <property type="molecule type" value="Genomic_DNA"/>
</dbReference>
<gene>
    <name evidence="3" type="ORF">GCM10025751_34960</name>
</gene>
<sequence>MLFFFVMAASMGAANLLFLLLVPFWAGLSLGAAILTFVTLWAVYLSLIGNVNSAKEYPRKSSSRRSSGYSGQFTAVDDPDDSDRWRC</sequence>
<feature type="region of interest" description="Disordered" evidence="1">
    <location>
        <begin position="57"/>
        <end position="87"/>
    </location>
</feature>
<evidence type="ECO:0000313" key="4">
    <source>
        <dbReference type="Proteomes" id="UP001501729"/>
    </source>
</evidence>
<evidence type="ECO:0000313" key="3">
    <source>
        <dbReference type="EMBL" id="GAA5055392.1"/>
    </source>
</evidence>
<keyword evidence="2" id="KW-0812">Transmembrane</keyword>
<accession>A0AAV3UKE0</accession>
<evidence type="ECO:0000256" key="1">
    <source>
        <dbReference type="SAM" id="MobiDB-lite"/>
    </source>
</evidence>
<dbReference type="Proteomes" id="UP001501729">
    <property type="component" value="Unassembled WGS sequence"/>
</dbReference>
<name>A0AAV3UKE0_9EURY</name>
<protein>
    <submittedName>
        <fullName evidence="3">Uncharacterized protein</fullName>
    </submittedName>
</protein>